<reference evidence="1 2" key="1">
    <citation type="submission" date="2020-07" db="EMBL/GenBank/DDBJ databases">
        <authorList>
            <person name="Feng X."/>
        </authorList>
    </citation>
    <scope>NUCLEOTIDE SEQUENCE [LARGE SCALE GENOMIC DNA]</scope>
    <source>
        <strain evidence="1 2">JCM23202</strain>
    </source>
</reference>
<dbReference type="EMBL" id="JACHVC010000007">
    <property type="protein sequence ID" value="MBC2605828.1"/>
    <property type="molecule type" value="Genomic_DNA"/>
</dbReference>
<evidence type="ECO:0000313" key="2">
    <source>
        <dbReference type="Proteomes" id="UP000526501"/>
    </source>
</evidence>
<evidence type="ECO:0008006" key="3">
    <source>
        <dbReference type="Google" id="ProtNLM"/>
    </source>
</evidence>
<accession>A0A7X1B551</accession>
<proteinExistence type="predicted"/>
<gene>
    <name evidence="1" type="ORF">H5P27_07210</name>
</gene>
<protein>
    <recommendedName>
        <fullName evidence="3">Agl cluster protein AglQ</fullName>
    </recommendedName>
</protein>
<dbReference type="Proteomes" id="UP000526501">
    <property type="component" value="Unassembled WGS sequence"/>
</dbReference>
<dbReference type="SUPFAM" id="SSF48208">
    <property type="entry name" value="Six-hairpin glycosidases"/>
    <property type="match status" value="1"/>
</dbReference>
<dbReference type="RefSeq" id="WP_185659721.1">
    <property type="nucleotide sequence ID" value="NZ_CAWPOO010000007.1"/>
</dbReference>
<evidence type="ECO:0000313" key="1">
    <source>
        <dbReference type="EMBL" id="MBC2605828.1"/>
    </source>
</evidence>
<keyword evidence="2" id="KW-1185">Reference proteome</keyword>
<comment type="caution">
    <text evidence="1">The sequence shown here is derived from an EMBL/GenBank/DDBJ whole genome shotgun (WGS) entry which is preliminary data.</text>
</comment>
<sequence length="362" mass="42111">MTLDIKRFVIDHAHKALCEQAEDGSMPPGCNGPYGHPELPLRNTAHWLVLWAFCFKWTGEKDFINAANKALSYVLLPENRPQGFNWYQRNQRGRDQCNGTIGVAWIIETLCHATAILGSKRAAKIAFEVYEQHRFDSKNSLWNRLEVDGQILSIDQTFNHQLWLAASASRLAQLGSKLAKSDVSRFLDNIDTHFEIYRNGLIQHRISLKWYDRLFRPGTPFHFAYLQYDKLKKRSFKSLDVKKRDHGYHAFNMHAFSTLKRNFPNHSFWENEKFLKALDYARSEKHGQNVSPPNPYSYEYNPVGFEMAYTISVFDPKSKQEANRWLQRQIGELGPDYGLQACDSNTAKARVYEVVEYVDLYE</sequence>
<dbReference type="InterPro" id="IPR008928">
    <property type="entry name" value="6-hairpin_glycosidase_sf"/>
</dbReference>
<dbReference type="GO" id="GO:0005975">
    <property type="term" value="P:carbohydrate metabolic process"/>
    <property type="evidence" value="ECO:0007669"/>
    <property type="project" value="InterPro"/>
</dbReference>
<name>A0A7X1B551_9BACT</name>
<organism evidence="1 2">
    <name type="scientific">Pelagicoccus albus</name>
    <dbReference type="NCBI Taxonomy" id="415222"/>
    <lineage>
        <taxon>Bacteria</taxon>
        <taxon>Pseudomonadati</taxon>
        <taxon>Verrucomicrobiota</taxon>
        <taxon>Opitutia</taxon>
        <taxon>Puniceicoccales</taxon>
        <taxon>Pelagicoccaceae</taxon>
        <taxon>Pelagicoccus</taxon>
    </lineage>
</organism>
<dbReference type="AlphaFoldDB" id="A0A7X1B551"/>